<name>A0A0N0GNA1_9NEIS</name>
<keyword evidence="2" id="KW-1185">Reference proteome</keyword>
<dbReference type="Proteomes" id="UP000037939">
    <property type="component" value="Unassembled WGS sequence"/>
</dbReference>
<accession>A0A0N0GNA1</accession>
<comment type="caution">
    <text evidence="1">The sequence shown here is derived from an EMBL/GenBank/DDBJ whole genome shotgun (WGS) entry which is preliminary data.</text>
</comment>
<organism evidence="1 2">
    <name type="scientific">Amantichitinum ursilacus</name>
    <dbReference type="NCBI Taxonomy" id="857265"/>
    <lineage>
        <taxon>Bacteria</taxon>
        <taxon>Pseudomonadati</taxon>
        <taxon>Pseudomonadota</taxon>
        <taxon>Betaproteobacteria</taxon>
        <taxon>Neisseriales</taxon>
        <taxon>Chitinibacteraceae</taxon>
        <taxon>Amantichitinum</taxon>
    </lineage>
</organism>
<dbReference type="EMBL" id="LAQT01000009">
    <property type="protein sequence ID" value="KPC52592.1"/>
    <property type="molecule type" value="Genomic_DNA"/>
</dbReference>
<evidence type="ECO:0000313" key="2">
    <source>
        <dbReference type="Proteomes" id="UP000037939"/>
    </source>
</evidence>
<sequence length="84" mass="9098">MAKDEYKSPTRSTQNMILVTVEAEHPATLYPKLEIKGGPLLRAGFAVGDLIQVCVLNGSIVLMPRKEAANQKNVADVFKGPFAV</sequence>
<gene>
    <name evidence="1" type="primary">symE</name>
    <name evidence="1" type="ORF">WG78_12130</name>
</gene>
<dbReference type="AlphaFoldDB" id="A0A0N0GNA1"/>
<dbReference type="RefSeq" id="WP_053938077.1">
    <property type="nucleotide sequence ID" value="NZ_LAQT01000009.1"/>
</dbReference>
<protein>
    <submittedName>
        <fullName evidence="1">Endoribonuclease SymE</fullName>
    </submittedName>
</protein>
<evidence type="ECO:0000313" key="1">
    <source>
        <dbReference type="EMBL" id="KPC52592.1"/>
    </source>
</evidence>
<reference evidence="1 2" key="1">
    <citation type="submission" date="2015-07" db="EMBL/GenBank/DDBJ databases">
        <title>Draft genome sequence of the Amantichitinum ursilacus IGB-41, a new chitin-degrading bacterium.</title>
        <authorList>
            <person name="Kirstahler P."/>
            <person name="Guenther M."/>
            <person name="Grumaz C."/>
            <person name="Rupp S."/>
            <person name="Zibek S."/>
            <person name="Sohn K."/>
        </authorList>
    </citation>
    <scope>NUCLEOTIDE SEQUENCE [LARGE SCALE GENOMIC DNA]</scope>
    <source>
        <strain evidence="1 2">IGB-41</strain>
    </source>
</reference>
<proteinExistence type="predicted"/>